<organism evidence="9 12">
    <name type="scientific">Anaerotruncus colihominis</name>
    <dbReference type="NCBI Taxonomy" id="169435"/>
    <lineage>
        <taxon>Bacteria</taxon>
        <taxon>Bacillati</taxon>
        <taxon>Bacillota</taxon>
        <taxon>Clostridia</taxon>
        <taxon>Eubacteriales</taxon>
        <taxon>Oscillospiraceae</taxon>
        <taxon>Anaerotruncus</taxon>
    </lineage>
</organism>
<evidence type="ECO:0000256" key="2">
    <source>
        <dbReference type="ARBA" id="ARBA00022448"/>
    </source>
</evidence>
<reference evidence="9 12" key="1">
    <citation type="submission" date="2015-09" db="EMBL/GenBank/DDBJ databases">
        <authorList>
            <consortium name="Pathogen Informatics"/>
        </authorList>
    </citation>
    <scope>NUCLEOTIDE SEQUENCE [LARGE SCALE GENOMIC DNA]</scope>
    <source>
        <strain evidence="9 12">2789STDY5834939</strain>
    </source>
</reference>
<dbReference type="GO" id="GO:0071916">
    <property type="term" value="F:dipeptide transmembrane transporter activity"/>
    <property type="evidence" value="ECO:0007669"/>
    <property type="project" value="TreeGrafter"/>
</dbReference>
<dbReference type="RefSeq" id="WP_006875784.1">
    <property type="nucleotide sequence ID" value="NZ_CABIWA010000007.1"/>
</dbReference>
<evidence type="ECO:0000256" key="4">
    <source>
        <dbReference type="ARBA" id="ARBA00022692"/>
    </source>
</evidence>
<dbReference type="OrthoDB" id="9769919at2"/>
<reference evidence="11 13" key="2">
    <citation type="submission" date="2018-08" db="EMBL/GenBank/DDBJ databases">
        <title>A genome reference for cultivated species of the human gut microbiota.</title>
        <authorList>
            <person name="Zou Y."/>
            <person name="Xue W."/>
            <person name="Luo G."/>
        </authorList>
    </citation>
    <scope>NUCLEOTIDE SEQUENCE [LARGE SCALE GENOMIC DNA]</scope>
    <source>
        <strain evidence="11 13">TF05-12AC</strain>
    </source>
</reference>
<dbReference type="EMBL" id="CZBE01000005">
    <property type="protein sequence ID" value="CUP48152.1"/>
    <property type="molecule type" value="Genomic_DNA"/>
</dbReference>
<evidence type="ECO:0000313" key="10">
    <source>
        <dbReference type="EMBL" id="NBI77555.1"/>
    </source>
</evidence>
<comment type="similarity">
    <text evidence="7">Belongs to the binding-protein-dependent transport system permease family.</text>
</comment>
<dbReference type="InterPro" id="IPR045621">
    <property type="entry name" value="BPD_transp_1_N"/>
</dbReference>
<evidence type="ECO:0000256" key="3">
    <source>
        <dbReference type="ARBA" id="ARBA00022475"/>
    </source>
</evidence>
<protein>
    <submittedName>
        <fullName evidence="10">ABC transporter permease</fullName>
    </submittedName>
    <submittedName>
        <fullName evidence="9">Glutathione transport system permease protein gsiC</fullName>
    </submittedName>
</protein>
<dbReference type="GeneID" id="72465727"/>
<keyword evidence="3" id="KW-1003">Cell membrane</keyword>
<dbReference type="InterPro" id="IPR035906">
    <property type="entry name" value="MetI-like_sf"/>
</dbReference>
<dbReference type="PANTHER" id="PTHR43163">
    <property type="entry name" value="DIPEPTIDE TRANSPORT SYSTEM PERMEASE PROTEIN DPPB-RELATED"/>
    <property type="match status" value="1"/>
</dbReference>
<gene>
    <name evidence="9" type="primary">gsiC_2</name>
    <name evidence="10" type="ORF">D3Z39_01480</name>
    <name evidence="11" type="ORF">DXC40_00625</name>
    <name evidence="9" type="ORF">ERS852551_00931</name>
</gene>
<dbReference type="AlphaFoldDB" id="A0A174NHG6"/>
<dbReference type="Proteomes" id="UP000260828">
    <property type="component" value="Unassembled WGS sequence"/>
</dbReference>
<dbReference type="PANTHER" id="PTHR43163:SF6">
    <property type="entry name" value="DIPEPTIDE TRANSPORT SYSTEM PERMEASE PROTEIN DPPB-RELATED"/>
    <property type="match status" value="1"/>
</dbReference>
<keyword evidence="4 7" id="KW-0812">Transmembrane</keyword>
<feature type="transmembrane region" description="Helical" evidence="7">
    <location>
        <begin position="9"/>
        <end position="30"/>
    </location>
</feature>
<keyword evidence="2 7" id="KW-0813">Transport</keyword>
<dbReference type="PROSITE" id="PS50928">
    <property type="entry name" value="ABC_TM1"/>
    <property type="match status" value="1"/>
</dbReference>
<dbReference type="Proteomes" id="UP000446348">
    <property type="component" value="Unassembled WGS sequence"/>
</dbReference>
<feature type="transmembrane region" description="Helical" evidence="7">
    <location>
        <begin position="280"/>
        <end position="301"/>
    </location>
</feature>
<feature type="domain" description="ABC transmembrane type-1" evidence="8">
    <location>
        <begin position="95"/>
        <end position="298"/>
    </location>
</feature>
<dbReference type="EMBL" id="QVME01000001">
    <property type="protein sequence ID" value="RGE69609.1"/>
    <property type="molecule type" value="Genomic_DNA"/>
</dbReference>
<comment type="subcellular location">
    <subcellularLocation>
        <location evidence="1 7">Cell membrane</location>
        <topology evidence="1 7">Multi-pass membrane protein</topology>
    </subcellularLocation>
</comment>
<dbReference type="EMBL" id="QXWZ01000002">
    <property type="protein sequence ID" value="NBI77555.1"/>
    <property type="molecule type" value="Genomic_DNA"/>
</dbReference>
<feature type="transmembrane region" description="Helical" evidence="7">
    <location>
        <begin position="134"/>
        <end position="161"/>
    </location>
</feature>
<evidence type="ECO:0000313" key="13">
    <source>
        <dbReference type="Proteomes" id="UP000260828"/>
    </source>
</evidence>
<name>A0A174NHG6_9FIRM</name>
<dbReference type="Pfam" id="PF19300">
    <property type="entry name" value="BPD_transp_1_N"/>
    <property type="match status" value="1"/>
</dbReference>
<accession>A0A174NHG6</accession>
<evidence type="ECO:0000313" key="14">
    <source>
        <dbReference type="Proteomes" id="UP000446348"/>
    </source>
</evidence>
<evidence type="ECO:0000256" key="1">
    <source>
        <dbReference type="ARBA" id="ARBA00004651"/>
    </source>
</evidence>
<keyword evidence="6 7" id="KW-0472">Membrane</keyword>
<dbReference type="Pfam" id="PF00528">
    <property type="entry name" value="BPD_transp_1"/>
    <property type="match status" value="1"/>
</dbReference>
<dbReference type="SUPFAM" id="SSF161098">
    <property type="entry name" value="MetI-like"/>
    <property type="match status" value="1"/>
</dbReference>
<evidence type="ECO:0000256" key="6">
    <source>
        <dbReference type="ARBA" id="ARBA00023136"/>
    </source>
</evidence>
<keyword evidence="5 7" id="KW-1133">Transmembrane helix</keyword>
<dbReference type="Gene3D" id="1.10.3720.10">
    <property type="entry name" value="MetI-like"/>
    <property type="match status" value="1"/>
</dbReference>
<reference evidence="10 14" key="3">
    <citation type="submission" date="2018-08" db="EMBL/GenBank/DDBJ databases">
        <title>Murine metabolic-syndrome-specific gut microbial biobank.</title>
        <authorList>
            <person name="Liu C."/>
        </authorList>
    </citation>
    <scope>NUCLEOTIDE SEQUENCE [LARGE SCALE GENOMIC DNA]</scope>
    <source>
        <strain evidence="10 14">X69</strain>
    </source>
</reference>
<evidence type="ECO:0000313" key="11">
    <source>
        <dbReference type="EMBL" id="RGE69609.1"/>
    </source>
</evidence>
<dbReference type="Proteomes" id="UP000095765">
    <property type="component" value="Unassembled WGS sequence"/>
</dbReference>
<sequence length="308" mass="33892">MPRYIVRRLLALIPVILGLTLVIFLLVNVIPGDTARLIAGEYADEATVEQIRTTMGLDKPILVQYGNYLLDLVQGDLGRSYQTHRPVLEEILTVFPKTIQLAVTTEVISIVVGLFLGMSAAVRRGSLFDRGITMFGVLGLSIPQFWFALILQLVLAVKFGWLPPSGYQGGFDIYIILPAITLGIPSAGMMARISRSAFLEVLPQNYIRTARAKGLREKSVIWKHALKNALIPVLSLVGTDMSRLLTGTMIVESVFSWPGIGKYGYDALFYKDMPALQATVLVLAVSICLVNLAVDVLYAAADPRVRYH</sequence>
<evidence type="ECO:0000313" key="9">
    <source>
        <dbReference type="EMBL" id="CUP48152.1"/>
    </source>
</evidence>
<evidence type="ECO:0000259" key="8">
    <source>
        <dbReference type="PROSITE" id="PS50928"/>
    </source>
</evidence>
<dbReference type="GO" id="GO:0005886">
    <property type="term" value="C:plasma membrane"/>
    <property type="evidence" value="ECO:0007669"/>
    <property type="project" value="UniProtKB-SubCell"/>
</dbReference>
<evidence type="ECO:0000256" key="5">
    <source>
        <dbReference type="ARBA" id="ARBA00022989"/>
    </source>
</evidence>
<evidence type="ECO:0000313" key="12">
    <source>
        <dbReference type="Proteomes" id="UP000095765"/>
    </source>
</evidence>
<proteinExistence type="inferred from homology"/>
<dbReference type="CDD" id="cd06261">
    <property type="entry name" value="TM_PBP2"/>
    <property type="match status" value="1"/>
</dbReference>
<feature type="transmembrane region" description="Helical" evidence="7">
    <location>
        <begin position="173"/>
        <end position="191"/>
    </location>
</feature>
<evidence type="ECO:0000256" key="7">
    <source>
        <dbReference type="RuleBase" id="RU363032"/>
    </source>
</evidence>
<feature type="transmembrane region" description="Helical" evidence="7">
    <location>
        <begin position="99"/>
        <end position="122"/>
    </location>
</feature>
<dbReference type="InterPro" id="IPR000515">
    <property type="entry name" value="MetI-like"/>
</dbReference>